<dbReference type="EMBL" id="CWKI01000001">
    <property type="protein sequence ID" value="CTR04552.1"/>
    <property type="molecule type" value="Genomic_DNA"/>
</dbReference>
<dbReference type="AlphaFoldDB" id="A0A0K3C799"/>
<name>A0A0K3C799_RHOTO</name>
<proteinExistence type="predicted"/>
<reference evidence="1 2" key="1">
    <citation type="submission" date="2015-07" db="EMBL/GenBank/DDBJ databases">
        <authorList>
            <person name="Cajimat M.N.B."/>
            <person name="Milazzo M.L."/>
            <person name="Fulhorst C.F."/>
        </authorList>
    </citation>
    <scope>NUCLEOTIDE SEQUENCE [LARGE SCALE GENOMIC DNA]</scope>
    <source>
        <strain evidence="1">Single colony</strain>
    </source>
</reference>
<accession>A0A0K3C799</accession>
<dbReference type="Proteomes" id="UP000199069">
    <property type="component" value="Unassembled WGS sequence"/>
</dbReference>
<organism evidence="1 2">
    <name type="scientific">Rhodotorula toruloides</name>
    <name type="common">Yeast</name>
    <name type="synonym">Rhodosporidium toruloides</name>
    <dbReference type="NCBI Taxonomy" id="5286"/>
    <lineage>
        <taxon>Eukaryota</taxon>
        <taxon>Fungi</taxon>
        <taxon>Dikarya</taxon>
        <taxon>Basidiomycota</taxon>
        <taxon>Pucciniomycotina</taxon>
        <taxon>Microbotryomycetes</taxon>
        <taxon>Sporidiobolales</taxon>
        <taxon>Sporidiobolaceae</taxon>
        <taxon>Rhodotorula</taxon>
    </lineage>
</organism>
<evidence type="ECO:0000313" key="1">
    <source>
        <dbReference type="EMBL" id="CTR04552.1"/>
    </source>
</evidence>
<gene>
    <name evidence="1" type="primary">FGENESH: predicted gene_1.413</name>
    <name evidence="1" type="ORF">BN2166_0004130</name>
</gene>
<protein>
    <submittedName>
        <fullName evidence="1">FGENESH: predicted gene_1.413 protein</fullName>
    </submittedName>
</protein>
<feature type="non-terminal residue" evidence="1">
    <location>
        <position position="1"/>
    </location>
</feature>
<evidence type="ECO:0000313" key="2">
    <source>
        <dbReference type="Proteomes" id="UP000199069"/>
    </source>
</evidence>
<sequence>HRLRARRITDHSCSLRKSSGVDLFSLALLLFCSLKPSHARQYLRIARLSSPSIIMPRRGVSLRSDIAAIGVKIRVLATGQRHSGRCLTEIDKEFTRVFKTEMLQFAGEYARRFLQNRQKHAILHELRAAEAEARQLRAARWTAEQILQELEVNYTAEAIRQRLNLPPFLTHSPDDQTFAAEYPAAEEPLAYERTGLTPAPTDGVDPRYLYSGGGQHSLAKQQGERDEVPGYGESWTARKAAIYGRSF</sequence>
<keyword evidence="2" id="KW-1185">Reference proteome</keyword>